<dbReference type="SUPFAM" id="SSF51197">
    <property type="entry name" value="Clavaminate synthase-like"/>
    <property type="match status" value="1"/>
</dbReference>
<evidence type="ECO:0000256" key="4">
    <source>
        <dbReference type="ARBA" id="ARBA00023194"/>
    </source>
</evidence>
<organism evidence="6 7">
    <name type="scientific">Goodfellowiella coeruleoviolacea</name>
    <dbReference type="NCBI Taxonomy" id="334858"/>
    <lineage>
        <taxon>Bacteria</taxon>
        <taxon>Bacillati</taxon>
        <taxon>Actinomycetota</taxon>
        <taxon>Actinomycetes</taxon>
        <taxon>Pseudonocardiales</taxon>
        <taxon>Pseudonocardiaceae</taxon>
        <taxon>Goodfellowiella</taxon>
    </lineage>
</organism>
<dbReference type="Proteomes" id="UP001206128">
    <property type="component" value="Unassembled WGS sequence"/>
</dbReference>
<dbReference type="Gene3D" id="3.60.130.10">
    <property type="entry name" value="Clavaminate synthase-like"/>
    <property type="match status" value="1"/>
</dbReference>
<dbReference type="PANTHER" id="PTHR10696">
    <property type="entry name" value="GAMMA-BUTYROBETAINE HYDROXYLASE-RELATED"/>
    <property type="match status" value="1"/>
</dbReference>
<keyword evidence="4" id="KW-0045">Antibiotic biosynthesis</keyword>
<gene>
    <name evidence="6" type="ORF">LX83_006948</name>
</gene>
<dbReference type="Pfam" id="PF02668">
    <property type="entry name" value="TauD"/>
    <property type="match status" value="1"/>
</dbReference>
<dbReference type="GO" id="GO:0051213">
    <property type="term" value="F:dioxygenase activity"/>
    <property type="evidence" value="ECO:0007669"/>
    <property type="project" value="UniProtKB-KW"/>
</dbReference>
<evidence type="ECO:0000256" key="2">
    <source>
        <dbReference type="ARBA" id="ARBA00023002"/>
    </source>
</evidence>
<dbReference type="EMBL" id="JAMTCK010000024">
    <property type="protein sequence ID" value="MCP2170060.1"/>
    <property type="molecule type" value="Genomic_DNA"/>
</dbReference>
<evidence type="ECO:0000313" key="7">
    <source>
        <dbReference type="Proteomes" id="UP001206128"/>
    </source>
</evidence>
<dbReference type="InterPro" id="IPR050411">
    <property type="entry name" value="AlphaKG_dependent_hydroxylases"/>
</dbReference>
<name>A0AAE3KJV9_9PSEU</name>
<feature type="domain" description="TauD/TfdA-like" evidence="5">
    <location>
        <begin position="32"/>
        <end position="310"/>
    </location>
</feature>
<comment type="cofactor">
    <cofactor evidence="1">
        <name>Fe(2+)</name>
        <dbReference type="ChEBI" id="CHEBI:29033"/>
    </cofactor>
</comment>
<dbReference type="GO" id="GO:0017000">
    <property type="term" value="P:antibiotic biosynthetic process"/>
    <property type="evidence" value="ECO:0007669"/>
    <property type="project" value="UniProtKB-KW"/>
</dbReference>
<keyword evidence="2" id="KW-0560">Oxidoreductase</keyword>
<comment type="caution">
    <text evidence="6">The sequence shown here is derived from an EMBL/GenBank/DDBJ whole genome shotgun (WGS) entry which is preliminary data.</text>
</comment>
<sequence>MTDTLTWQPLELTPTDLGVAPGAAALAQHLGSATAEIDALLVANKAIVFRGFGVTADTLEPVMDRLLPNRLAYVHGNSPRTKVGDNVYTSTEYPQELTISMHNELSYAAQWPTRLLFFCAVAPATGGATPVVDGVRWLAALDEEVRAAFAGGVRYRQNLHAGYGLGKSWQETFETDSRAEVEAFLAGAGCEWEWKDDDGLRVEAVRPSTIRHPVTGDEVWFNQSDQWHPAALGDETARELAEILPPEELPQSVAFADGTPIPDAYAVQVRDRGLAAAVDVDWHEGDLMLIDNVLVGHGRRPFTGPRRVLVAMSD</sequence>
<keyword evidence="3" id="KW-0408">Iron</keyword>
<dbReference type="InterPro" id="IPR042098">
    <property type="entry name" value="TauD-like_sf"/>
</dbReference>
<evidence type="ECO:0000256" key="3">
    <source>
        <dbReference type="ARBA" id="ARBA00023004"/>
    </source>
</evidence>
<dbReference type="PANTHER" id="PTHR10696:SF56">
    <property type="entry name" value="TAUD_TFDA-LIKE DOMAIN-CONTAINING PROTEIN"/>
    <property type="match status" value="1"/>
</dbReference>
<protein>
    <submittedName>
        <fullName evidence="6">Taurine dioxygenase, alpha-ketoglutarate-dependent</fullName>
    </submittedName>
</protein>
<reference evidence="6" key="1">
    <citation type="submission" date="2022-06" db="EMBL/GenBank/DDBJ databases">
        <title>Genomic Encyclopedia of Archaeal and Bacterial Type Strains, Phase II (KMG-II): from individual species to whole genera.</title>
        <authorList>
            <person name="Goeker M."/>
        </authorList>
    </citation>
    <scope>NUCLEOTIDE SEQUENCE</scope>
    <source>
        <strain evidence="6">DSM 43935</strain>
    </source>
</reference>
<dbReference type="AlphaFoldDB" id="A0AAE3KJV9"/>
<keyword evidence="7" id="KW-1185">Reference proteome</keyword>
<proteinExistence type="predicted"/>
<dbReference type="InterPro" id="IPR003819">
    <property type="entry name" value="TauD/TfdA-like"/>
</dbReference>
<evidence type="ECO:0000259" key="5">
    <source>
        <dbReference type="Pfam" id="PF02668"/>
    </source>
</evidence>
<accession>A0AAE3KJV9</accession>
<evidence type="ECO:0000256" key="1">
    <source>
        <dbReference type="ARBA" id="ARBA00001954"/>
    </source>
</evidence>
<keyword evidence="6" id="KW-0223">Dioxygenase</keyword>
<evidence type="ECO:0000313" key="6">
    <source>
        <dbReference type="EMBL" id="MCP2170060.1"/>
    </source>
</evidence>
<dbReference type="RefSeq" id="WP_253779809.1">
    <property type="nucleotide sequence ID" value="NZ_JAMTCK010000024.1"/>
</dbReference>